<proteinExistence type="inferred from homology"/>
<dbReference type="PANTHER" id="PTHR42784:SF1">
    <property type="entry name" value="PYRANOSE 2-OXIDASE"/>
    <property type="match status" value="1"/>
</dbReference>
<evidence type="ECO:0000256" key="2">
    <source>
        <dbReference type="ARBA" id="ARBA00010790"/>
    </source>
</evidence>
<dbReference type="Gene3D" id="3.50.50.60">
    <property type="entry name" value="FAD/NAD(P)-binding domain"/>
    <property type="match status" value="3"/>
</dbReference>
<dbReference type="InterPro" id="IPR007867">
    <property type="entry name" value="GMC_OxRtase_C"/>
</dbReference>
<dbReference type="OrthoDB" id="9798604at2"/>
<dbReference type="GO" id="GO:0016614">
    <property type="term" value="F:oxidoreductase activity, acting on CH-OH group of donors"/>
    <property type="evidence" value="ECO:0007669"/>
    <property type="project" value="InterPro"/>
</dbReference>
<keyword evidence="9" id="KW-1185">Reference proteome</keyword>
<dbReference type="InterPro" id="IPR000172">
    <property type="entry name" value="GMC_OxRdtase_N"/>
</dbReference>
<dbReference type="AlphaFoldDB" id="A0A2T0R6V2"/>
<keyword evidence="3" id="KW-0285">Flavoprotein</keyword>
<evidence type="ECO:0000256" key="1">
    <source>
        <dbReference type="ARBA" id="ARBA00001974"/>
    </source>
</evidence>
<evidence type="ECO:0000259" key="7">
    <source>
        <dbReference type="Pfam" id="PF05199"/>
    </source>
</evidence>
<keyword evidence="5" id="KW-0560">Oxidoreductase</keyword>
<dbReference type="InterPro" id="IPR051473">
    <property type="entry name" value="P2Ox-like"/>
</dbReference>
<evidence type="ECO:0000256" key="3">
    <source>
        <dbReference type="ARBA" id="ARBA00022630"/>
    </source>
</evidence>
<dbReference type="GO" id="GO:0050660">
    <property type="term" value="F:flavin adenine dinucleotide binding"/>
    <property type="evidence" value="ECO:0007669"/>
    <property type="project" value="InterPro"/>
</dbReference>
<dbReference type="EMBL" id="PVZF01000003">
    <property type="protein sequence ID" value="PRY16897.1"/>
    <property type="molecule type" value="Genomic_DNA"/>
</dbReference>
<dbReference type="Proteomes" id="UP000238083">
    <property type="component" value="Unassembled WGS sequence"/>
</dbReference>
<dbReference type="InterPro" id="IPR036188">
    <property type="entry name" value="FAD/NAD-bd_sf"/>
</dbReference>
<feature type="domain" description="Glucose-methanol-choline oxidoreductase N-terminal" evidence="6">
    <location>
        <begin position="226"/>
        <end position="294"/>
    </location>
</feature>
<dbReference type="Pfam" id="PF00732">
    <property type="entry name" value="GMC_oxred_N"/>
    <property type="match status" value="1"/>
</dbReference>
<evidence type="ECO:0000256" key="4">
    <source>
        <dbReference type="ARBA" id="ARBA00022827"/>
    </source>
</evidence>
<organism evidence="8 9">
    <name type="scientific">Kineococcus rhizosphaerae</name>
    <dbReference type="NCBI Taxonomy" id="559628"/>
    <lineage>
        <taxon>Bacteria</taxon>
        <taxon>Bacillati</taxon>
        <taxon>Actinomycetota</taxon>
        <taxon>Actinomycetes</taxon>
        <taxon>Kineosporiales</taxon>
        <taxon>Kineosporiaceae</taxon>
        <taxon>Kineococcus</taxon>
    </lineage>
</organism>
<comment type="cofactor">
    <cofactor evidence="1">
        <name>FAD</name>
        <dbReference type="ChEBI" id="CHEBI:57692"/>
    </cofactor>
</comment>
<comment type="similarity">
    <text evidence="2">Belongs to the GMC oxidoreductase family.</text>
</comment>
<dbReference type="Pfam" id="PF05199">
    <property type="entry name" value="GMC_oxred_C"/>
    <property type="match status" value="1"/>
</dbReference>
<dbReference type="RefSeq" id="WP_106209205.1">
    <property type="nucleotide sequence ID" value="NZ_PVZF01000003.1"/>
</dbReference>
<protein>
    <submittedName>
        <fullName evidence="8">Choline dehydrogenase-like flavoprotein</fullName>
    </submittedName>
</protein>
<gene>
    <name evidence="8" type="ORF">CLV37_103329</name>
</gene>
<accession>A0A2T0R6V2</accession>
<sequence length="511" mass="53419">MDSHTAPADLLVVGGGLMGAAVAAQARAARPGTRIVIVDAGRPIGTVAGAHLHDSAEPDVRETYLQRVEPGVQSLYLGADPTPSLGGSIRDARPGMYNVSAFGSDAAAMPAAAVGLNAGGMGVHWTAATPWPWGSEVFDDDAEAFAADLATAQRLLRVQARPFAPTEVGDRLLRVLDGLFGPVSAPGRHPQPMPMAVAPGRTGPLARTGPTVVLPRLLEGPGDDFEVLTGTVALRLVHDGTRVAGVEVRDTRTGEERTVAAAAVVVAADTFRTPQLLFASGIRPTALGAHLNEHAFLTGQVLVDLPRLGVDLGSVPLPLEGEWVVGSHWLPHSGPAQPFHGQIMDRLFVDAAGERLAYSTGASLYVPTDVDPANRLVFDEDEVDAAGLPRLRVEYRYTAGDLARIAEGRATQRRLCEALGDFDPDRDSALLAPGSSLHWTGTTRSGRSDDGTCVCDPSGRVWGFSNLHLAGGSVVPTPVTANSTLTAMVTAVRAARGTLEHLEQEVGALAL</sequence>
<feature type="domain" description="Glucose-methanol-choline oxidoreductase C-terminal" evidence="7">
    <location>
        <begin position="383"/>
        <end position="491"/>
    </location>
</feature>
<evidence type="ECO:0000313" key="9">
    <source>
        <dbReference type="Proteomes" id="UP000238083"/>
    </source>
</evidence>
<dbReference type="PANTHER" id="PTHR42784">
    <property type="entry name" value="PYRANOSE 2-OXIDASE"/>
    <property type="match status" value="1"/>
</dbReference>
<evidence type="ECO:0000259" key="6">
    <source>
        <dbReference type="Pfam" id="PF00732"/>
    </source>
</evidence>
<dbReference type="SUPFAM" id="SSF54373">
    <property type="entry name" value="FAD-linked reductases, C-terminal domain"/>
    <property type="match status" value="1"/>
</dbReference>
<dbReference type="SUPFAM" id="SSF51905">
    <property type="entry name" value="FAD/NAD(P)-binding domain"/>
    <property type="match status" value="1"/>
</dbReference>
<keyword evidence="4" id="KW-0274">FAD</keyword>
<evidence type="ECO:0000256" key="5">
    <source>
        <dbReference type="ARBA" id="ARBA00023002"/>
    </source>
</evidence>
<comment type="caution">
    <text evidence="8">The sequence shown here is derived from an EMBL/GenBank/DDBJ whole genome shotgun (WGS) entry which is preliminary data.</text>
</comment>
<evidence type="ECO:0000313" key="8">
    <source>
        <dbReference type="EMBL" id="PRY16897.1"/>
    </source>
</evidence>
<reference evidence="8 9" key="1">
    <citation type="submission" date="2018-03" db="EMBL/GenBank/DDBJ databases">
        <title>Genomic Encyclopedia of Archaeal and Bacterial Type Strains, Phase II (KMG-II): from individual species to whole genera.</title>
        <authorList>
            <person name="Goeker M."/>
        </authorList>
    </citation>
    <scope>NUCLEOTIDE SEQUENCE [LARGE SCALE GENOMIC DNA]</scope>
    <source>
        <strain evidence="8 9">DSM 19711</strain>
    </source>
</reference>
<name>A0A2T0R6V2_9ACTN</name>